<dbReference type="Proteomes" id="UP001208570">
    <property type="component" value="Unassembled WGS sequence"/>
</dbReference>
<reference evidence="4" key="1">
    <citation type="journal article" date="2023" name="Mol. Biol. Evol.">
        <title>Third-Generation Sequencing Reveals the Adaptive Role of the Epigenome in Three Deep-Sea Polychaetes.</title>
        <authorList>
            <person name="Perez M."/>
            <person name="Aroh O."/>
            <person name="Sun Y."/>
            <person name="Lan Y."/>
            <person name="Juniper S.K."/>
            <person name="Young C.R."/>
            <person name="Angers B."/>
            <person name="Qian P.Y."/>
        </authorList>
    </citation>
    <scope>NUCLEOTIDE SEQUENCE</scope>
    <source>
        <strain evidence="4">P08H-3</strain>
    </source>
</reference>
<name>A0AAD9K0N1_9ANNE</name>
<feature type="domain" description="DUF4795" evidence="3">
    <location>
        <begin position="437"/>
        <end position="643"/>
    </location>
</feature>
<evidence type="ECO:0000313" key="5">
    <source>
        <dbReference type="Proteomes" id="UP001208570"/>
    </source>
</evidence>
<evidence type="ECO:0000256" key="1">
    <source>
        <dbReference type="SAM" id="Coils"/>
    </source>
</evidence>
<feature type="compositionally biased region" description="Basic and acidic residues" evidence="2">
    <location>
        <begin position="245"/>
        <end position="257"/>
    </location>
</feature>
<feature type="region of interest" description="Disordered" evidence="2">
    <location>
        <begin position="226"/>
        <end position="260"/>
    </location>
</feature>
<feature type="compositionally biased region" description="Polar residues" evidence="2">
    <location>
        <begin position="754"/>
        <end position="765"/>
    </location>
</feature>
<keyword evidence="1" id="KW-0175">Coiled coil</keyword>
<comment type="caution">
    <text evidence="4">The sequence shown here is derived from an EMBL/GenBank/DDBJ whole genome shotgun (WGS) entry which is preliminary data.</text>
</comment>
<keyword evidence="5" id="KW-1185">Reference proteome</keyword>
<dbReference type="EMBL" id="JAODUP010000097">
    <property type="protein sequence ID" value="KAK2162512.1"/>
    <property type="molecule type" value="Genomic_DNA"/>
</dbReference>
<organism evidence="4 5">
    <name type="scientific">Paralvinella palmiformis</name>
    <dbReference type="NCBI Taxonomy" id="53620"/>
    <lineage>
        <taxon>Eukaryota</taxon>
        <taxon>Metazoa</taxon>
        <taxon>Spiralia</taxon>
        <taxon>Lophotrochozoa</taxon>
        <taxon>Annelida</taxon>
        <taxon>Polychaeta</taxon>
        <taxon>Sedentaria</taxon>
        <taxon>Canalipalpata</taxon>
        <taxon>Terebellida</taxon>
        <taxon>Terebelliformia</taxon>
        <taxon>Alvinellidae</taxon>
        <taxon>Paralvinella</taxon>
    </lineage>
</organism>
<dbReference type="PANTHER" id="PTHR47080:SF2">
    <property type="entry name" value="GLUTAMINE-RICH PROTEIN 2"/>
    <property type="match status" value="1"/>
</dbReference>
<proteinExistence type="predicted"/>
<sequence>MPTAMLSLSQMVDLALGTPEVGAVNFNVLHTLFHAIIDKLNIGDIKANINEEDKDFLSRRKIDDKDTQSEADSAVADLRATPSSGGRQKESGSHVPYHALEQKVTQLQNKLDALNDLPSNSELFERAKSDGEKPRPVSDMWQTIQLARRVDANEDGVNKLMSLVEDMMREMQNLREQNDELQKQLTKALSDAAKANQLASDLEDVMKRLRNLEGLMENDNAGYTEQYHSKEHGEQTTEGDIDDTMTSKRTDSHDRGNVQEVLTNDDSDDIRNKLGKLDKLDLYPDPDVFNNFVTWTSLEDALKGIRDAMDDMQNMEKRVVIDMSSQTVRIPCSQIPGYPVYEIVPCSRPQSSVASRPQSSRTTTPGPSNELVNILERLGHLSDEHDKLEERVKVIEEELKNKADKGALDGLGTGVPDDLLNQLKDLNEQLDALKKGQLKDNEALTRLQQAIIQLQSQLERISNTMQELVDESDTHKKHIKQLGEQCNKLEEVKADKEYVQTEVETKADKCHLDSKVNRTLFDTTCDDLNKMINDILSKLTGHEDDWKKAVSQLSDDLDGKLDRLEFGPIRDELERQLKALMKRLNNLRFGEMEDDDAAGIRKQLIQRFHCISCDRPVDMAPHGPVPSIPAPTALPATRSTRPYTTFELDTIRQHAKSAPTQQVDIVDLFTTARACGGSHTLTYPQRRMTRLTQVNSMFKEDEFCPTVNKDELEIQGADGHIYKGRVDDKLPHLVESKGSPVPSRKVQGPYPPTGSLNQSPVSSRPQRPGSANLVRPSSSHVHAGSRPSSATNREMPRTEVPTGRGFGTPPPAPAPSEPDQSIMSVNPALQVEQVS</sequence>
<protein>
    <recommendedName>
        <fullName evidence="3">DUF4795 domain-containing protein</fullName>
    </recommendedName>
</protein>
<dbReference type="AlphaFoldDB" id="A0AAD9K0N1"/>
<evidence type="ECO:0000256" key="2">
    <source>
        <dbReference type="SAM" id="MobiDB-lite"/>
    </source>
</evidence>
<feature type="region of interest" description="Disordered" evidence="2">
    <location>
        <begin position="60"/>
        <end position="94"/>
    </location>
</feature>
<accession>A0AAD9K0N1</accession>
<feature type="region of interest" description="Disordered" evidence="2">
    <location>
        <begin position="732"/>
        <end position="835"/>
    </location>
</feature>
<evidence type="ECO:0000259" key="3">
    <source>
        <dbReference type="Pfam" id="PF16043"/>
    </source>
</evidence>
<feature type="coiled-coil region" evidence="1">
    <location>
        <begin position="157"/>
        <end position="215"/>
    </location>
</feature>
<feature type="coiled-coil region" evidence="1">
    <location>
        <begin position="371"/>
        <end position="405"/>
    </location>
</feature>
<dbReference type="PANTHER" id="PTHR47080">
    <property type="entry name" value="CHROMOSOME 16 OPEN READING FRAME 96"/>
    <property type="match status" value="1"/>
</dbReference>
<gene>
    <name evidence="4" type="ORF">LSH36_97g05033</name>
</gene>
<dbReference type="Pfam" id="PF16043">
    <property type="entry name" value="DUF4795"/>
    <property type="match status" value="1"/>
</dbReference>
<evidence type="ECO:0000313" key="4">
    <source>
        <dbReference type="EMBL" id="KAK2162512.1"/>
    </source>
</evidence>
<dbReference type="InterPro" id="IPR032013">
    <property type="entry name" value="DUF4795"/>
</dbReference>
<feature type="coiled-coil region" evidence="1">
    <location>
        <begin position="444"/>
        <end position="471"/>
    </location>
</feature>
<feature type="region of interest" description="Disordered" evidence="2">
    <location>
        <begin position="349"/>
        <end position="369"/>
    </location>
</feature>
<feature type="compositionally biased region" description="Polar residues" evidence="2">
    <location>
        <begin position="775"/>
        <end position="792"/>
    </location>
</feature>